<protein>
    <submittedName>
        <fullName evidence="1">Uncharacterized protein</fullName>
    </submittedName>
</protein>
<gene>
    <name evidence="1" type="ORF">APHCRT_0898</name>
</gene>
<evidence type="ECO:0000313" key="1">
    <source>
        <dbReference type="EMBL" id="KJV85817.1"/>
    </source>
</evidence>
<dbReference type="EMBL" id="LAOD01000020">
    <property type="protein sequence ID" value="KJV85817.1"/>
    <property type="molecule type" value="Genomic_DNA"/>
</dbReference>
<organism evidence="1 2">
    <name type="scientific">Anaplasma phagocytophilum str. CRT53-1</name>
    <dbReference type="NCBI Taxonomy" id="1359157"/>
    <lineage>
        <taxon>Bacteria</taxon>
        <taxon>Pseudomonadati</taxon>
        <taxon>Pseudomonadota</taxon>
        <taxon>Alphaproteobacteria</taxon>
        <taxon>Rickettsiales</taxon>
        <taxon>Anaplasmataceae</taxon>
        <taxon>Anaplasma</taxon>
        <taxon>phagocytophilum group</taxon>
    </lineage>
</organism>
<reference evidence="1 2" key="1">
    <citation type="submission" date="2015-01" db="EMBL/GenBank/DDBJ databases">
        <title>Genome Sequencing of Rickettsiales.</title>
        <authorList>
            <person name="Daugherty S.C."/>
            <person name="Su Q."/>
            <person name="Abolude K."/>
            <person name="Beier-Sexton M."/>
            <person name="Carlyon J.A."/>
            <person name="Carter R."/>
            <person name="Day N.P."/>
            <person name="Dumler S.J."/>
            <person name="Dyachenko V."/>
            <person name="Godinez A."/>
            <person name="Kurtti T.J."/>
            <person name="Lichay M."/>
            <person name="Mullins K.E."/>
            <person name="Ott S."/>
            <person name="Pappas-Brown V."/>
            <person name="Paris D.H."/>
            <person name="Patel P."/>
            <person name="Richards A.L."/>
            <person name="Sadzewicz L."/>
            <person name="Sears K."/>
            <person name="Seidman D."/>
            <person name="Sengamalay N."/>
            <person name="Stenos J."/>
            <person name="Tallon L.J."/>
            <person name="Vincent G."/>
            <person name="Fraser C.M."/>
            <person name="Munderloh U."/>
            <person name="Dunning-Hotopp J.C."/>
        </authorList>
    </citation>
    <scope>NUCLEOTIDE SEQUENCE [LARGE SCALE GENOMIC DNA]</scope>
    <source>
        <strain evidence="1 2">CRT53-1</strain>
    </source>
</reference>
<name>A0A0F3Q0M7_ANAPH</name>
<dbReference type="AlphaFoldDB" id="A0A0F3Q0M7"/>
<proteinExistence type="predicted"/>
<sequence length="37" mass="4212">MYSVPKRTRHSSLLGNNLIMRGLSDMADEKESLRDCS</sequence>
<dbReference type="Proteomes" id="UP000033722">
    <property type="component" value="Unassembled WGS sequence"/>
</dbReference>
<evidence type="ECO:0000313" key="2">
    <source>
        <dbReference type="Proteomes" id="UP000033722"/>
    </source>
</evidence>
<accession>A0A0F3Q0M7</accession>
<comment type="caution">
    <text evidence="1">The sequence shown here is derived from an EMBL/GenBank/DDBJ whole genome shotgun (WGS) entry which is preliminary data.</text>
</comment>
<dbReference type="PATRIC" id="fig|1359157.3.peg.629"/>